<reference evidence="5" key="1">
    <citation type="submission" date="2021-11" db="EMBL/GenBank/DDBJ databases">
        <title>Streptomyces corallinus and Kineosporia corallina sp. nov., two new coral-derived marine actinobacteria.</title>
        <authorList>
            <person name="Buangrab K."/>
            <person name="Sutthacheep M."/>
            <person name="Yeemin T."/>
            <person name="Harunari E."/>
            <person name="Igarashi Y."/>
            <person name="Sripreechasak P."/>
            <person name="Kanchanasin P."/>
            <person name="Tanasupawat S."/>
            <person name="Phongsopitanun W."/>
        </authorList>
    </citation>
    <scope>NUCLEOTIDE SEQUENCE</scope>
    <source>
        <strain evidence="5">JCM 31032</strain>
    </source>
</reference>
<dbReference type="GO" id="GO:0007165">
    <property type="term" value="P:signal transduction"/>
    <property type="evidence" value="ECO:0007669"/>
    <property type="project" value="UniProtKB-KW"/>
</dbReference>
<feature type="domain" description="PAS" evidence="3">
    <location>
        <begin position="45"/>
        <end position="68"/>
    </location>
</feature>
<dbReference type="InterPro" id="IPR000700">
    <property type="entry name" value="PAS-assoc_C"/>
</dbReference>
<dbReference type="InterPro" id="IPR004089">
    <property type="entry name" value="MCPsignal_dom"/>
</dbReference>
<evidence type="ECO:0000256" key="1">
    <source>
        <dbReference type="PROSITE-ProRule" id="PRU00284"/>
    </source>
</evidence>
<dbReference type="Proteomes" id="UP001138997">
    <property type="component" value="Unassembled WGS sequence"/>
</dbReference>
<dbReference type="PROSITE" id="PS50113">
    <property type="entry name" value="PAC"/>
    <property type="match status" value="3"/>
</dbReference>
<feature type="domain" description="PAS" evidence="3">
    <location>
        <begin position="527"/>
        <end position="557"/>
    </location>
</feature>
<dbReference type="SUPFAM" id="SSF58104">
    <property type="entry name" value="Methyl-accepting chemotaxis protein (MCP) signaling domain"/>
    <property type="match status" value="1"/>
</dbReference>
<evidence type="ECO:0000259" key="3">
    <source>
        <dbReference type="PROSITE" id="PS50112"/>
    </source>
</evidence>
<dbReference type="InterPro" id="IPR050903">
    <property type="entry name" value="Bact_Chemotaxis_MeTrfase"/>
</dbReference>
<feature type="domain" description="PAS" evidence="3">
    <location>
        <begin position="388"/>
        <end position="445"/>
    </location>
</feature>
<dbReference type="PANTHER" id="PTHR24422:SF10">
    <property type="entry name" value="CHEMOTAXIS PROTEIN METHYLTRANSFERASE 2"/>
    <property type="match status" value="1"/>
</dbReference>
<dbReference type="PROSITE" id="PS50111">
    <property type="entry name" value="CHEMOTAXIS_TRANSDUC_2"/>
    <property type="match status" value="1"/>
</dbReference>
<feature type="domain" description="PAS" evidence="3">
    <location>
        <begin position="158"/>
        <end position="191"/>
    </location>
</feature>
<dbReference type="InterPro" id="IPR013656">
    <property type="entry name" value="PAS_4"/>
</dbReference>
<dbReference type="PANTHER" id="PTHR24422">
    <property type="entry name" value="CHEMOTAXIS PROTEIN METHYLTRANSFERASE"/>
    <property type="match status" value="1"/>
</dbReference>
<dbReference type="Pfam" id="PF00015">
    <property type="entry name" value="MCPsignal"/>
    <property type="match status" value="1"/>
</dbReference>
<dbReference type="InterPro" id="IPR004090">
    <property type="entry name" value="Chemotax_Me-accpt_rcpt"/>
</dbReference>
<dbReference type="Pfam" id="PF08447">
    <property type="entry name" value="PAS_3"/>
    <property type="match status" value="4"/>
</dbReference>
<evidence type="ECO:0000259" key="4">
    <source>
        <dbReference type="PROSITE" id="PS50113"/>
    </source>
</evidence>
<dbReference type="InterPro" id="IPR013655">
    <property type="entry name" value="PAS_fold_3"/>
</dbReference>
<dbReference type="Pfam" id="PF08448">
    <property type="entry name" value="PAS_4"/>
    <property type="match status" value="1"/>
</dbReference>
<dbReference type="SMART" id="SM00086">
    <property type="entry name" value="PAC"/>
    <property type="match status" value="5"/>
</dbReference>
<evidence type="ECO:0000313" key="5">
    <source>
        <dbReference type="EMBL" id="MCD5315392.1"/>
    </source>
</evidence>
<keyword evidence="6" id="KW-1185">Reference proteome</keyword>
<evidence type="ECO:0000259" key="2">
    <source>
        <dbReference type="PROSITE" id="PS50111"/>
    </source>
</evidence>
<dbReference type="CDD" id="cd11386">
    <property type="entry name" value="MCP_signal"/>
    <property type="match status" value="1"/>
</dbReference>
<feature type="domain" description="Methyl-accepting transducer" evidence="2">
    <location>
        <begin position="638"/>
        <end position="817"/>
    </location>
</feature>
<dbReference type="CDD" id="cd00130">
    <property type="entry name" value="PAS"/>
    <property type="match status" value="5"/>
</dbReference>
<accession>A0A9X1NHZ7</accession>
<feature type="domain" description="PAS" evidence="3">
    <location>
        <begin position="283"/>
        <end position="322"/>
    </location>
</feature>
<name>A0A9X1NHZ7_9ACTN</name>
<dbReference type="SUPFAM" id="SSF55785">
    <property type="entry name" value="PYP-like sensor domain (PAS domain)"/>
    <property type="match status" value="5"/>
</dbReference>
<comment type="caution">
    <text evidence="5">The sequence shown here is derived from an EMBL/GenBank/DDBJ whole genome shotgun (WGS) entry which is preliminary data.</text>
</comment>
<dbReference type="Gene3D" id="1.10.287.950">
    <property type="entry name" value="Methyl-accepting chemotaxis protein"/>
    <property type="match status" value="1"/>
</dbReference>
<dbReference type="SMART" id="SM00091">
    <property type="entry name" value="PAS"/>
    <property type="match status" value="5"/>
</dbReference>
<dbReference type="InterPro" id="IPR001610">
    <property type="entry name" value="PAC"/>
</dbReference>
<dbReference type="EMBL" id="JAJOMB010000021">
    <property type="protein sequence ID" value="MCD5315392.1"/>
    <property type="molecule type" value="Genomic_DNA"/>
</dbReference>
<dbReference type="GO" id="GO:0006935">
    <property type="term" value="P:chemotaxis"/>
    <property type="evidence" value="ECO:0007669"/>
    <property type="project" value="InterPro"/>
</dbReference>
<gene>
    <name evidence="5" type="ORF">LR394_31295</name>
</gene>
<feature type="domain" description="PAC" evidence="4">
    <location>
        <begin position="464"/>
        <end position="516"/>
    </location>
</feature>
<dbReference type="InterPro" id="IPR035965">
    <property type="entry name" value="PAS-like_dom_sf"/>
</dbReference>
<dbReference type="NCBIfam" id="TIGR00229">
    <property type="entry name" value="sensory_box"/>
    <property type="match status" value="5"/>
</dbReference>
<dbReference type="SMART" id="SM00283">
    <property type="entry name" value="MA"/>
    <property type="match status" value="1"/>
</dbReference>
<proteinExistence type="predicted"/>
<protein>
    <submittedName>
        <fullName evidence="5">PAS domain-containing methyl-accepting chemotaxis protein</fullName>
    </submittedName>
</protein>
<dbReference type="GO" id="GO:0016020">
    <property type="term" value="C:membrane"/>
    <property type="evidence" value="ECO:0007669"/>
    <property type="project" value="InterPro"/>
</dbReference>
<dbReference type="RefSeq" id="WP_231448203.1">
    <property type="nucleotide sequence ID" value="NZ_JAJOMB010000021.1"/>
</dbReference>
<dbReference type="PROSITE" id="PS50112">
    <property type="entry name" value="PAS"/>
    <property type="match status" value="5"/>
</dbReference>
<dbReference type="Gene3D" id="3.30.450.20">
    <property type="entry name" value="PAS domain"/>
    <property type="match status" value="5"/>
</dbReference>
<evidence type="ECO:0000313" key="6">
    <source>
        <dbReference type="Proteomes" id="UP001138997"/>
    </source>
</evidence>
<dbReference type="InterPro" id="IPR000014">
    <property type="entry name" value="PAS"/>
</dbReference>
<dbReference type="AlphaFoldDB" id="A0A9X1NHZ7"/>
<organism evidence="5 6">
    <name type="scientific">Kineosporia babensis</name>
    <dbReference type="NCBI Taxonomy" id="499548"/>
    <lineage>
        <taxon>Bacteria</taxon>
        <taxon>Bacillati</taxon>
        <taxon>Actinomycetota</taxon>
        <taxon>Actinomycetes</taxon>
        <taxon>Kineosporiales</taxon>
        <taxon>Kineosporiaceae</taxon>
        <taxon>Kineosporia</taxon>
    </lineage>
</organism>
<dbReference type="PRINTS" id="PR00260">
    <property type="entry name" value="CHEMTRNSDUCR"/>
</dbReference>
<dbReference type="GO" id="GO:0004888">
    <property type="term" value="F:transmembrane signaling receptor activity"/>
    <property type="evidence" value="ECO:0007669"/>
    <property type="project" value="InterPro"/>
</dbReference>
<sequence length="829" mass="92374">MLGQEKLKLSDEYGHTADERELLAELKSQVEAFGRGQAVAEYTPDGTVLQANERFAELMGFTPAEIVGLNHSAFVPTEVVEASEYTELWEDLRSGGNHTNEFRRVWPGKRDLWIRSTWVPVKNAEGHVIKVVEYALDVTPGKRAAADAQGKMQAISRSEAVIEFDLNGVILDANENFLETMGYSRQEVIGQHHRMFVTAADARTAAYRQFWQKLGDGEFVAGEFHRIAKGGRDVWLQATYNPIIGIDGRPWKVAKFATDVTQSRMINADFEGKVAAMDRSQAVIEFDLNGKILTANDNFLATVGYDRDEVIGQHHRMFVPPEIAESNGYLEFWRSLREGEFCSGEYHRLAKGGRDVWLQATYNPIFGLDGKPWKVVKFAADITATKIRNADFEGKIDAISRSQAVIEFDLDGNVLDANDAFLDLMGYRIHELRGQHHRLFLKPEEAGSPEYRQFWEKLGRGEFDSGEYRRVTKTGAEVWIRATYNPILNAEGKPFKVVKFATDVTADKLRNAEFEGRVDALDRAQAVIEFDLEGRILTANDNFLRTMGYTKGEIVGQHHSIFCSPEYVLSEDYRDFWLRLQNGELRSGRFHRVGKYGRNVWIQASYNPILDLNGRPMKVIKYAYDITDQVQLEQRLNAKAESMGQAVQQLTESIEAISMSTADANRWSTSTQEDAQAGSQALRESVQAISLIQRSSAQIGEIVQVMSDIADQTNLLAFNASIEAARAGEHGLGFSVVAGEVRKLAERSAEAAHEISKLVQESTNRVNDGARVSEKAGESFEEIVTSVAQTSASIEMIVSATKTQIEASAQVSRLIQELLGGAPAGGGQA</sequence>
<feature type="domain" description="PAC" evidence="4">
    <location>
        <begin position="581"/>
        <end position="638"/>
    </location>
</feature>
<feature type="domain" description="PAC" evidence="4">
    <location>
        <begin position="98"/>
        <end position="150"/>
    </location>
</feature>
<keyword evidence="1" id="KW-0807">Transducer</keyword>